<keyword evidence="7" id="KW-0408">Iron</keyword>
<evidence type="ECO:0000256" key="5">
    <source>
        <dbReference type="ARBA" id="ARBA00022964"/>
    </source>
</evidence>
<dbReference type="Gene3D" id="1.25.40.10">
    <property type="entry name" value="Tetratricopeptide repeat domain"/>
    <property type="match status" value="1"/>
</dbReference>
<proteinExistence type="predicted"/>
<keyword evidence="8" id="KW-0325">Glycoprotein</keyword>
<name>A0A1G7E8F9_9PROT</name>
<dbReference type="GO" id="GO:0005506">
    <property type="term" value="F:iron ion binding"/>
    <property type="evidence" value="ECO:0007669"/>
    <property type="project" value="InterPro"/>
</dbReference>
<keyword evidence="3" id="KW-0256">Endoplasmic reticulum</keyword>
<dbReference type="STRING" id="637679.GCA_001550055_00114"/>
<dbReference type="Proteomes" id="UP000183685">
    <property type="component" value="Unassembled WGS sequence"/>
</dbReference>
<keyword evidence="11" id="KW-1185">Reference proteome</keyword>
<feature type="domain" description="Fe2OG dioxygenase" evidence="9">
    <location>
        <begin position="320"/>
        <end position="430"/>
    </location>
</feature>
<evidence type="ECO:0000256" key="8">
    <source>
        <dbReference type="ARBA" id="ARBA00023180"/>
    </source>
</evidence>
<keyword evidence="4" id="KW-0847">Vitamin C</keyword>
<evidence type="ECO:0000313" key="11">
    <source>
        <dbReference type="Proteomes" id="UP000183685"/>
    </source>
</evidence>
<keyword evidence="6" id="KW-0560">Oxidoreductase</keyword>
<evidence type="ECO:0000313" key="10">
    <source>
        <dbReference type="EMBL" id="SDE59953.1"/>
    </source>
</evidence>
<evidence type="ECO:0000256" key="7">
    <source>
        <dbReference type="ARBA" id="ARBA00023004"/>
    </source>
</evidence>
<evidence type="ECO:0000256" key="3">
    <source>
        <dbReference type="ARBA" id="ARBA00022824"/>
    </source>
</evidence>
<keyword evidence="5" id="KW-0223">Dioxygenase</keyword>
<dbReference type="SUPFAM" id="SSF81901">
    <property type="entry name" value="HCP-like"/>
    <property type="match status" value="1"/>
</dbReference>
<dbReference type="InterPro" id="IPR006620">
    <property type="entry name" value="Pro_4_hyd_alph"/>
</dbReference>
<dbReference type="Pfam" id="PF13640">
    <property type="entry name" value="2OG-FeII_Oxy_3"/>
    <property type="match status" value="1"/>
</dbReference>
<dbReference type="GO" id="GO:0004656">
    <property type="term" value="F:procollagen-proline 4-dioxygenase activity"/>
    <property type="evidence" value="ECO:0007669"/>
    <property type="project" value="TreeGrafter"/>
</dbReference>
<dbReference type="PANTHER" id="PTHR10869">
    <property type="entry name" value="PROLYL 4-HYDROXYLASE ALPHA SUBUNIT"/>
    <property type="match status" value="1"/>
</dbReference>
<keyword evidence="2" id="KW-0479">Metal-binding</keyword>
<dbReference type="InterPro" id="IPR011990">
    <property type="entry name" value="TPR-like_helical_dom_sf"/>
</dbReference>
<accession>A0A1G7E8F9</accession>
<dbReference type="PROSITE" id="PS51471">
    <property type="entry name" value="FE2OG_OXY"/>
    <property type="match status" value="1"/>
</dbReference>
<sequence>MAESVDINQLAVAAKAGDADAQYKMAAYLSGEGQKDAAIKMLKAAATAGHLDARFTLANFMLSGHMVDRDVSHAVQVLAQAAAKGHEAATRLLAVLKAMGHGCEADWPAAVALLVTGARQGHILALAELALLRELYGFNDDLNTALLLAAATRGNIIAAMQLVSRHLKGDRTIEAGLAKQWTQQGRQLGHPLAGNLLPAFEAVEAAPLPDPTAIPDIPEDLLSDLATAPESLARPQARVELDRPHVETIEGLISHALCEHIIAASAPSLAPARVVDPKSGELRADPYRHSYNMAFWPADLDLVLYAIGARMCAAAGVTPDHGEMLSVLYYQPGMYYGPHYDCLVPGADGQNAELERSGQRPKTVLIYLNDGYEGGSTSFVRAGFAHKGGIGDAIVFQNVLADGEIDEQSLHESTPVTGGVKWIASKWIREKSYQF</sequence>
<dbReference type="RefSeq" id="WP_068301201.1">
    <property type="nucleotide sequence ID" value="NZ_FNAK01000008.1"/>
</dbReference>
<evidence type="ECO:0000256" key="2">
    <source>
        <dbReference type="ARBA" id="ARBA00022723"/>
    </source>
</evidence>
<evidence type="ECO:0000256" key="4">
    <source>
        <dbReference type="ARBA" id="ARBA00022896"/>
    </source>
</evidence>
<organism evidence="10 11">
    <name type="scientific">Kordiimonas lacus</name>
    <dbReference type="NCBI Taxonomy" id="637679"/>
    <lineage>
        <taxon>Bacteria</taxon>
        <taxon>Pseudomonadati</taxon>
        <taxon>Pseudomonadota</taxon>
        <taxon>Alphaproteobacteria</taxon>
        <taxon>Kordiimonadales</taxon>
        <taxon>Kordiimonadaceae</taxon>
        <taxon>Kordiimonas</taxon>
    </lineage>
</organism>
<dbReference type="EMBL" id="FNAK01000008">
    <property type="protein sequence ID" value="SDE59953.1"/>
    <property type="molecule type" value="Genomic_DNA"/>
</dbReference>
<dbReference type="AlphaFoldDB" id="A0A1G7E8F9"/>
<dbReference type="Gene3D" id="2.60.120.620">
    <property type="entry name" value="q2cbj1_9rhob like domain"/>
    <property type="match status" value="1"/>
</dbReference>
<dbReference type="GO" id="GO:0031418">
    <property type="term" value="F:L-ascorbic acid binding"/>
    <property type="evidence" value="ECO:0007669"/>
    <property type="project" value="UniProtKB-KW"/>
</dbReference>
<protein>
    <submittedName>
        <fullName evidence="10">TPR repeat</fullName>
    </submittedName>
</protein>
<evidence type="ECO:0000256" key="6">
    <source>
        <dbReference type="ARBA" id="ARBA00023002"/>
    </source>
</evidence>
<dbReference type="InterPro" id="IPR045054">
    <property type="entry name" value="P4HA-like"/>
</dbReference>
<dbReference type="InterPro" id="IPR006597">
    <property type="entry name" value="Sel1-like"/>
</dbReference>
<dbReference type="InterPro" id="IPR044862">
    <property type="entry name" value="Pro_4_hyd_alph_FE2OG_OXY"/>
</dbReference>
<dbReference type="InterPro" id="IPR005123">
    <property type="entry name" value="Oxoglu/Fe-dep_dioxygenase_dom"/>
</dbReference>
<gene>
    <name evidence="10" type="ORF">SAMN04488071_3335</name>
</gene>
<reference evidence="10 11" key="1">
    <citation type="submission" date="2016-10" db="EMBL/GenBank/DDBJ databases">
        <authorList>
            <person name="de Groot N.N."/>
        </authorList>
    </citation>
    <scope>NUCLEOTIDE SEQUENCE [LARGE SCALE GENOMIC DNA]</scope>
    <source>
        <strain evidence="10 11">CGMCC 1.9109</strain>
    </source>
</reference>
<dbReference type="OrthoDB" id="269774at2"/>
<dbReference type="PANTHER" id="PTHR10869:SF246">
    <property type="entry name" value="TRANSMEMBRANE PROLYL 4-HYDROXYLASE"/>
    <property type="match status" value="1"/>
</dbReference>
<dbReference type="SMART" id="SM00671">
    <property type="entry name" value="SEL1"/>
    <property type="match status" value="3"/>
</dbReference>
<evidence type="ECO:0000256" key="1">
    <source>
        <dbReference type="ARBA" id="ARBA00001961"/>
    </source>
</evidence>
<comment type="cofactor">
    <cofactor evidence="1">
        <name>L-ascorbate</name>
        <dbReference type="ChEBI" id="CHEBI:38290"/>
    </cofactor>
</comment>
<evidence type="ECO:0000259" key="9">
    <source>
        <dbReference type="PROSITE" id="PS51471"/>
    </source>
</evidence>
<dbReference type="SMART" id="SM00702">
    <property type="entry name" value="P4Hc"/>
    <property type="match status" value="1"/>
</dbReference>